<dbReference type="InterPro" id="IPR002925">
    <property type="entry name" value="Dienelactn_hydro"/>
</dbReference>
<evidence type="ECO:0000259" key="1">
    <source>
        <dbReference type="Pfam" id="PF01738"/>
    </source>
</evidence>
<evidence type="ECO:0000313" key="2">
    <source>
        <dbReference type="EMBL" id="ADP35058.1"/>
    </source>
</evidence>
<gene>
    <name evidence="2" type="ordered locus">BATR1942_20715</name>
</gene>
<dbReference type="InterPro" id="IPR051049">
    <property type="entry name" value="Dienelactone_hydrolase-like"/>
</dbReference>
<dbReference type="Gene3D" id="3.40.50.1820">
    <property type="entry name" value="alpha/beta hydrolase"/>
    <property type="match status" value="1"/>
</dbReference>
<dbReference type="GO" id="GO:0016787">
    <property type="term" value="F:hydrolase activity"/>
    <property type="evidence" value="ECO:0007669"/>
    <property type="project" value="UniProtKB-KW"/>
</dbReference>
<proteinExistence type="predicted"/>
<dbReference type="Pfam" id="PF01738">
    <property type="entry name" value="DLH"/>
    <property type="match status" value="1"/>
</dbReference>
<accession>A0ABM5M4G9</accession>
<sequence length="190" mass="21545">MQKPLVILIHEIYGVNSHIKKMARLIKMAGYDVVTPNLLGDQEVYSLKEEKAAYEQFSMHNRLTAGEKIIRKLIVRNKNAGRIIYVIGFSTGATIAWKCSSMPELSGAVCYYGSRIRDHLDIHPACPVLLFFPAYEPSFDVLDVITRIKKKENRFISLYQFDAPHGFANPDSAYFDRAVFLNSLSIIADL</sequence>
<dbReference type="EMBL" id="CP002207">
    <property type="protein sequence ID" value="ADP35058.1"/>
    <property type="molecule type" value="Genomic_DNA"/>
</dbReference>
<name>A0ABM5M4G9_BACA1</name>
<keyword evidence="2" id="KW-0378">Hydrolase</keyword>
<protein>
    <submittedName>
        <fullName evidence="2">Hydrolase</fullName>
    </submittedName>
</protein>
<reference evidence="2 3" key="1">
    <citation type="journal article" date="2011" name="Front. Microbiol.">
        <title>Genomic signatures of strain selection and enhancement in Bacillus atrophaeus var. globigii, a historical biowarfare simulant.</title>
        <authorList>
            <person name="Gibbons H.S."/>
            <person name="Broomall S.M."/>
            <person name="McNew L.A."/>
            <person name="Daligault H."/>
            <person name="Chapman C."/>
            <person name="Bruce D."/>
            <person name="Karavis M."/>
            <person name="Krepps M."/>
            <person name="McGregor P.A."/>
            <person name="Hong C."/>
            <person name="Park K.H."/>
            <person name="Akmal A."/>
            <person name="Feldman A."/>
            <person name="Lin J.S."/>
            <person name="Chang W.E."/>
            <person name="Higgs B.W."/>
            <person name="Demirev P."/>
            <person name="Lindquist J."/>
            <person name="Liem A."/>
            <person name="Fochler E."/>
            <person name="Read T.D."/>
            <person name="Tapia R."/>
            <person name="Johnson S."/>
            <person name="Bishop-Lilly K.A."/>
            <person name="Detter C."/>
            <person name="Han C."/>
            <person name="Sozhamannan S."/>
            <person name="Rosenzweig C.N."/>
            <person name="Skowronski E.W."/>
        </authorList>
    </citation>
    <scope>NUCLEOTIDE SEQUENCE [LARGE SCALE GENOMIC DNA]</scope>
    <source>
        <strain evidence="2 3">1942</strain>
    </source>
</reference>
<organism evidence="2 3">
    <name type="scientific">Bacillus atrophaeus (strain 1942)</name>
    <dbReference type="NCBI Taxonomy" id="720555"/>
    <lineage>
        <taxon>Bacteria</taxon>
        <taxon>Bacillati</taxon>
        <taxon>Bacillota</taxon>
        <taxon>Bacilli</taxon>
        <taxon>Bacillales</taxon>
        <taxon>Bacillaceae</taxon>
        <taxon>Bacillus</taxon>
    </lineage>
</organism>
<dbReference type="InterPro" id="IPR029058">
    <property type="entry name" value="AB_hydrolase_fold"/>
</dbReference>
<dbReference type="SUPFAM" id="SSF53474">
    <property type="entry name" value="alpha/beta-Hydrolases"/>
    <property type="match status" value="1"/>
</dbReference>
<feature type="domain" description="Dienelactone hydrolase" evidence="1">
    <location>
        <begin position="2"/>
        <end position="173"/>
    </location>
</feature>
<keyword evidence="3" id="KW-1185">Reference proteome</keyword>
<evidence type="ECO:0000313" key="3">
    <source>
        <dbReference type="Proteomes" id="UP000006867"/>
    </source>
</evidence>
<dbReference type="PANTHER" id="PTHR46623:SF6">
    <property type="entry name" value="ALPHA_BETA-HYDROLASES SUPERFAMILY PROTEIN"/>
    <property type="match status" value="1"/>
</dbReference>
<dbReference type="Proteomes" id="UP000006867">
    <property type="component" value="Chromosome"/>
</dbReference>
<dbReference type="PANTHER" id="PTHR46623">
    <property type="entry name" value="CARBOXYMETHYLENEBUTENOLIDASE-RELATED"/>
    <property type="match status" value="1"/>
</dbReference>